<dbReference type="EMBL" id="BKCJ010003787">
    <property type="protein sequence ID" value="GEU57178.1"/>
    <property type="molecule type" value="Genomic_DNA"/>
</dbReference>
<dbReference type="InterPro" id="IPR051320">
    <property type="entry name" value="Viral_Replic_Matur_Polypro"/>
</dbReference>
<keyword evidence="5" id="KW-0064">Aspartyl protease</keyword>
<dbReference type="GO" id="GO:0003964">
    <property type="term" value="F:RNA-directed DNA polymerase activity"/>
    <property type="evidence" value="ECO:0007669"/>
    <property type="project" value="UniProtKB-KW"/>
</dbReference>
<comment type="caution">
    <text evidence="10">The sequence shown here is derived from an EMBL/GenBank/DDBJ whole genome shotgun (WGS) entry which is preliminary data.</text>
</comment>
<feature type="domain" description="Reverse transcriptase RNase H-like" evidence="9">
    <location>
        <begin position="186"/>
        <end position="244"/>
    </location>
</feature>
<dbReference type="GO" id="GO:0004190">
    <property type="term" value="F:aspartic-type endopeptidase activity"/>
    <property type="evidence" value="ECO:0007669"/>
    <property type="project" value="UniProtKB-KW"/>
</dbReference>
<evidence type="ECO:0000256" key="4">
    <source>
        <dbReference type="ARBA" id="ARBA00022722"/>
    </source>
</evidence>
<dbReference type="GO" id="GO:0006508">
    <property type="term" value="P:proteolysis"/>
    <property type="evidence" value="ECO:0007669"/>
    <property type="project" value="UniProtKB-KW"/>
</dbReference>
<gene>
    <name evidence="10" type="ORF">Tci_029156</name>
</gene>
<protein>
    <submittedName>
        <fullName evidence="10">Protein NYNRIN-like</fullName>
    </submittedName>
</protein>
<organism evidence="10">
    <name type="scientific">Tanacetum cinerariifolium</name>
    <name type="common">Dalmatian daisy</name>
    <name type="synonym">Chrysanthemum cinerariifolium</name>
    <dbReference type="NCBI Taxonomy" id="118510"/>
    <lineage>
        <taxon>Eukaryota</taxon>
        <taxon>Viridiplantae</taxon>
        <taxon>Streptophyta</taxon>
        <taxon>Embryophyta</taxon>
        <taxon>Tracheophyta</taxon>
        <taxon>Spermatophyta</taxon>
        <taxon>Magnoliopsida</taxon>
        <taxon>eudicotyledons</taxon>
        <taxon>Gunneridae</taxon>
        <taxon>Pentapetalae</taxon>
        <taxon>asterids</taxon>
        <taxon>campanulids</taxon>
        <taxon>Asterales</taxon>
        <taxon>Asteraceae</taxon>
        <taxon>Asteroideae</taxon>
        <taxon>Anthemideae</taxon>
        <taxon>Anthemidinae</taxon>
        <taxon>Tanacetum</taxon>
    </lineage>
</organism>
<keyword evidence="3" id="KW-0548">Nucleotidyltransferase</keyword>
<keyword evidence="1" id="KW-0645">Protease</keyword>
<dbReference type="SUPFAM" id="SSF56672">
    <property type="entry name" value="DNA/RNA polymerases"/>
    <property type="match status" value="1"/>
</dbReference>
<name>A0A6L2L637_TANCI</name>
<keyword evidence="4" id="KW-0540">Nuclease</keyword>
<dbReference type="PANTHER" id="PTHR33064:SF37">
    <property type="entry name" value="RIBONUCLEASE H"/>
    <property type="match status" value="1"/>
</dbReference>
<evidence type="ECO:0000256" key="5">
    <source>
        <dbReference type="ARBA" id="ARBA00022750"/>
    </source>
</evidence>
<evidence type="ECO:0000256" key="8">
    <source>
        <dbReference type="ARBA" id="ARBA00022918"/>
    </source>
</evidence>
<evidence type="ECO:0000256" key="7">
    <source>
        <dbReference type="ARBA" id="ARBA00022801"/>
    </source>
</evidence>
<evidence type="ECO:0000256" key="6">
    <source>
        <dbReference type="ARBA" id="ARBA00022759"/>
    </source>
</evidence>
<dbReference type="AlphaFoldDB" id="A0A6L2L637"/>
<keyword evidence="6" id="KW-0255">Endonuclease</keyword>
<dbReference type="PANTHER" id="PTHR33064">
    <property type="entry name" value="POL PROTEIN"/>
    <property type="match status" value="1"/>
</dbReference>
<dbReference type="InterPro" id="IPR041373">
    <property type="entry name" value="RT_RNaseH"/>
</dbReference>
<keyword evidence="7" id="KW-0378">Hydrolase</keyword>
<dbReference type="InterPro" id="IPR043128">
    <property type="entry name" value="Rev_trsase/Diguanyl_cyclase"/>
</dbReference>
<keyword evidence="8" id="KW-0695">RNA-directed DNA polymerase</keyword>
<dbReference type="GO" id="GO:0004519">
    <property type="term" value="F:endonuclease activity"/>
    <property type="evidence" value="ECO:0007669"/>
    <property type="project" value="UniProtKB-KW"/>
</dbReference>
<reference evidence="10" key="1">
    <citation type="journal article" date="2019" name="Sci. Rep.">
        <title>Draft genome of Tanacetum cinerariifolium, the natural source of mosquito coil.</title>
        <authorList>
            <person name="Yamashiro T."/>
            <person name="Shiraishi A."/>
            <person name="Satake H."/>
            <person name="Nakayama K."/>
        </authorList>
    </citation>
    <scope>NUCLEOTIDE SEQUENCE</scope>
</reference>
<proteinExistence type="predicted"/>
<evidence type="ECO:0000259" key="9">
    <source>
        <dbReference type="Pfam" id="PF17917"/>
    </source>
</evidence>
<dbReference type="Gene3D" id="3.30.70.270">
    <property type="match status" value="1"/>
</dbReference>
<evidence type="ECO:0000256" key="1">
    <source>
        <dbReference type="ARBA" id="ARBA00022670"/>
    </source>
</evidence>
<sequence>MVQNGRVVVQNVQGGNMRRNFRERDRGLNDAWAIKFYTKKGIGMVLSANKAEEGTKNARKIPATNKERILSCIDAEEKIIINDRGLLLLENAIRSKKHRGNVSKGIKANPSKVKAVTDLKQPRVLKDIQSLNGKLAALSRLLSKGARRSLPLFKVLKSSKGKKKIQWTDDADKSLKEMKKFVQALLTLTVSKESINAALFAKRSERQILIYFISRVSQRDELNYPALEKLILALVHAARRLRRYF</sequence>
<evidence type="ECO:0000256" key="2">
    <source>
        <dbReference type="ARBA" id="ARBA00022679"/>
    </source>
</evidence>
<evidence type="ECO:0000313" key="10">
    <source>
        <dbReference type="EMBL" id="GEU57178.1"/>
    </source>
</evidence>
<accession>A0A6L2L637</accession>
<evidence type="ECO:0000256" key="3">
    <source>
        <dbReference type="ARBA" id="ARBA00022695"/>
    </source>
</evidence>
<dbReference type="InterPro" id="IPR043502">
    <property type="entry name" value="DNA/RNA_pol_sf"/>
</dbReference>
<keyword evidence="2" id="KW-0808">Transferase</keyword>
<dbReference type="Pfam" id="PF17917">
    <property type="entry name" value="RT_RNaseH"/>
    <property type="match status" value="1"/>
</dbReference>